<dbReference type="Proteomes" id="UP000075230">
    <property type="component" value="Unassembled WGS sequence"/>
</dbReference>
<sequence length="75" mass="8645">MENTDHYVFSYRYGRRGLKFGAEKEAMWSTSKKMRDFEATMSSEIAMTNDDWRTSNAALNPMDPELLELKLEGGS</sequence>
<dbReference type="VEuPathDB" id="FungiDB:ASPFODRAFT_59572"/>
<protein>
    <submittedName>
        <fullName evidence="1">Saccharopine dehydrogenase</fullName>
    </submittedName>
</protein>
<dbReference type="AlphaFoldDB" id="A0A146FI00"/>
<dbReference type="EMBL" id="BCWF01000020">
    <property type="protein sequence ID" value="GAT25496.1"/>
    <property type="molecule type" value="Genomic_DNA"/>
</dbReference>
<proteinExistence type="predicted"/>
<evidence type="ECO:0000313" key="2">
    <source>
        <dbReference type="Proteomes" id="UP000075230"/>
    </source>
</evidence>
<reference evidence="1 2" key="1">
    <citation type="journal article" date="2016" name="DNA Res.">
        <title>Genome sequence of Aspergillus luchuensis NBRC 4314.</title>
        <authorList>
            <person name="Yamada O."/>
            <person name="Machida M."/>
            <person name="Hosoyama A."/>
            <person name="Goto M."/>
            <person name="Takahashi T."/>
            <person name="Futagami T."/>
            <person name="Yamagata Y."/>
            <person name="Takeuchi M."/>
            <person name="Kobayashi T."/>
            <person name="Koike H."/>
            <person name="Abe K."/>
            <person name="Asai K."/>
            <person name="Arita M."/>
            <person name="Fujita N."/>
            <person name="Fukuda K."/>
            <person name="Higa K."/>
            <person name="Horikawa H."/>
            <person name="Ishikawa T."/>
            <person name="Jinno K."/>
            <person name="Kato Y."/>
            <person name="Kirimura K."/>
            <person name="Mizutani O."/>
            <person name="Nakasone K."/>
            <person name="Sano M."/>
            <person name="Shiraishi Y."/>
            <person name="Tsukahara M."/>
            <person name="Gomi K."/>
        </authorList>
    </citation>
    <scope>NUCLEOTIDE SEQUENCE [LARGE SCALE GENOMIC DNA]</scope>
    <source>
        <strain evidence="1 2">RIB 2604</strain>
    </source>
</reference>
<comment type="caution">
    <text evidence="1">The sequence shown here is derived from an EMBL/GenBank/DDBJ whole genome shotgun (WGS) entry which is preliminary data.</text>
</comment>
<accession>A0A146FI00</accession>
<name>A0A146FI00_ASPKA</name>
<gene>
    <name evidence="1" type="ORF">RIB2604_02000730</name>
</gene>
<reference evidence="2" key="2">
    <citation type="submission" date="2016-02" db="EMBL/GenBank/DDBJ databases">
        <title>Genome sequencing of Aspergillus luchuensis NBRC 4314.</title>
        <authorList>
            <person name="Yamada O."/>
        </authorList>
    </citation>
    <scope>NUCLEOTIDE SEQUENCE [LARGE SCALE GENOMIC DNA]</scope>
    <source>
        <strain evidence="2">RIB 2604</strain>
    </source>
</reference>
<evidence type="ECO:0000313" key="1">
    <source>
        <dbReference type="EMBL" id="GAT25496.1"/>
    </source>
</evidence>
<organism evidence="1 2">
    <name type="scientific">Aspergillus kawachii</name>
    <name type="common">White koji mold</name>
    <name type="synonym">Aspergillus awamori var. kawachi</name>
    <dbReference type="NCBI Taxonomy" id="1069201"/>
    <lineage>
        <taxon>Eukaryota</taxon>
        <taxon>Fungi</taxon>
        <taxon>Dikarya</taxon>
        <taxon>Ascomycota</taxon>
        <taxon>Pezizomycotina</taxon>
        <taxon>Eurotiomycetes</taxon>
        <taxon>Eurotiomycetidae</taxon>
        <taxon>Eurotiales</taxon>
        <taxon>Aspergillaceae</taxon>
        <taxon>Aspergillus</taxon>
        <taxon>Aspergillus subgen. Circumdati</taxon>
    </lineage>
</organism>